<dbReference type="Proteomes" id="UP000318834">
    <property type="component" value="Unassembled WGS sequence"/>
</dbReference>
<dbReference type="PANTHER" id="PTHR46825">
    <property type="entry name" value="D-ALANYL-D-ALANINE-CARBOXYPEPTIDASE/ENDOPEPTIDASE AMPH"/>
    <property type="match status" value="1"/>
</dbReference>
<dbReference type="Gene3D" id="3.40.710.10">
    <property type="entry name" value="DD-peptidase/beta-lactamase superfamily"/>
    <property type="match status" value="1"/>
</dbReference>
<dbReference type="PANTHER" id="PTHR46825:SF9">
    <property type="entry name" value="BETA-LACTAMASE-RELATED DOMAIN-CONTAINING PROTEIN"/>
    <property type="match status" value="1"/>
</dbReference>
<sequence>MILSSQRARAIALLAALAMLEFTAALDAQARASHNPLIDRYVRTEMATRRIPGLALLVAKNHRIVYAANYGVANLELQAPVTERTSFEIASMSKQFTDAAILLLADRGKLDLDDQLPKFFTDLPAAWNSITLRQLMTHTAGLRDDWDEDDPFFYSKTTPLEFFDVLKAAPLKFPPGTSFSYGSGPFVLGLVIERVSGQSYAAFMREHIFRPLGMSSTDVNDPVPVVPGRASGYVIRGDSLRNGVRISPAAEARGDVGIRSAARDLMRWDAALDGSTLLSEGSRRAMFTPGRLTNGEVVPYGFGWYILPFRGHTEISHDGGFRTGFRTTIARYPDDSLTVVVLTNLQGPPTYAIARAVAAFYDPDYRPIPAMSPQADRFPDRTATVTRLIEAIRDGQPMPDLRPEVRWPAGYTLSQVRAMLAGAPAPVFIDCQDLQSRQVEIEGARIVANCFYRIEGTKMRYWTISFAADGRVAYFEPEE</sequence>
<dbReference type="InterPro" id="IPR012338">
    <property type="entry name" value="Beta-lactam/transpept-like"/>
</dbReference>
<dbReference type="InterPro" id="IPR050491">
    <property type="entry name" value="AmpC-like"/>
</dbReference>
<feature type="domain" description="Beta-lactamase-related" evidence="2">
    <location>
        <begin position="38"/>
        <end position="357"/>
    </location>
</feature>
<reference evidence="3 4" key="1">
    <citation type="journal article" date="2019" name="Nat. Microbiol.">
        <title>Mediterranean grassland soil C-N compound turnover is dependent on rainfall and depth, and is mediated by genomically divergent microorganisms.</title>
        <authorList>
            <person name="Diamond S."/>
            <person name="Andeer P.F."/>
            <person name="Li Z."/>
            <person name="Crits-Christoph A."/>
            <person name="Burstein D."/>
            <person name="Anantharaman K."/>
            <person name="Lane K.R."/>
            <person name="Thomas B.C."/>
            <person name="Pan C."/>
            <person name="Northen T.R."/>
            <person name="Banfield J.F."/>
        </authorList>
    </citation>
    <scope>NUCLEOTIDE SEQUENCE [LARGE SCALE GENOMIC DNA]</scope>
    <source>
        <strain evidence="3">NP_8</strain>
    </source>
</reference>
<protein>
    <submittedName>
        <fullName evidence="3">Beta-lactamase family protein</fullName>
    </submittedName>
</protein>
<keyword evidence="1" id="KW-0732">Signal</keyword>
<evidence type="ECO:0000313" key="3">
    <source>
        <dbReference type="EMBL" id="TMI76337.1"/>
    </source>
</evidence>
<evidence type="ECO:0000256" key="1">
    <source>
        <dbReference type="SAM" id="SignalP"/>
    </source>
</evidence>
<dbReference type="InterPro" id="IPR001466">
    <property type="entry name" value="Beta-lactam-related"/>
</dbReference>
<dbReference type="Pfam" id="PF00144">
    <property type="entry name" value="Beta-lactamase"/>
    <property type="match status" value="1"/>
</dbReference>
<dbReference type="AlphaFoldDB" id="A0A537IYK0"/>
<organism evidence="3 4">
    <name type="scientific">Candidatus Segetimicrobium genomatis</name>
    <dbReference type="NCBI Taxonomy" id="2569760"/>
    <lineage>
        <taxon>Bacteria</taxon>
        <taxon>Bacillati</taxon>
        <taxon>Candidatus Sysuimicrobiota</taxon>
        <taxon>Candidatus Sysuimicrobiia</taxon>
        <taxon>Candidatus Sysuimicrobiales</taxon>
        <taxon>Candidatus Segetimicrobiaceae</taxon>
        <taxon>Candidatus Segetimicrobium</taxon>
    </lineage>
</organism>
<feature type="signal peptide" evidence="1">
    <location>
        <begin position="1"/>
        <end position="24"/>
    </location>
</feature>
<evidence type="ECO:0000259" key="2">
    <source>
        <dbReference type="Pfam" id="PF00144"/>
    </source>
</evidence>
<dbReference type="EMBL" id="VBAP01000025">
    <property type="protein sequence ID" value="TMI76337.1"/>
    <property type="molecule type" value="Genomic_DNA"/>
</dbReference>
<evidence type="ECO:0000313" key="4">
    <source>
        <dbReference type="Proteomes" id="UP000318834"/>
    </source>
</evidence>
<accession>A0A537IYK0</accession>
<comment type="caution">
    <text evidence="3">The sequence shown here is derived from an EMBL/GenBank/DDBJ whole genome shotgun (WGS) entry which is preliminary data.</text>
</comment>
<proteinExistence type="predicted"/>
<name>A0A537IYK0_9BACT</name>
<dbReference type="SUPFAM" id="SSF56601">
    <property type="entry name" value="beta-lactamase/transpeptidase-like"/>
    <property type="match status" value="1"/>
</dbReference>
<feature type="chain" id="PRO_5021898359" evidence="1">
    <location>
        <begin position="25"/>
        <end position="479"/>
    </location>
</feature>
<gene>
    <name evidence="3" type="ORF">E6H05_03915</name>
</gene>